<dbReference type="CDD" id="cd00609">
    <property type="entry name" value="AAT_like"/>
    <property type="match status" value="1"/>
</dbReference>
<protein>
    <recommendedName>
        <fullName evidence="1">Aminotransferase class I/classII large domain-containing protein</fullName>
    </recommendedName>
</protein>
<gene>
    <name evidence="2" type="ORF">C7B45_13125</name>
</gene>
<comment type="caution">
    <text evidence="2">The sequence shown here is derived from an EMBL/GenBank/DDBJ whole genome shotgun (WGS) entry which is preliminary data.</text>
</comment>
<dbReference type="PANTHER" id="PTHR46577:SF2">
    <property type="entry name" value="TRANSCRIPTIONAL REGULATORY PROTEIN"/>
    <property type="match status" value="1"/>
</dbReference>
<dbReference type="InterPro" id="IPR015421">
    <property type="entry name" value="PyrdxlP-dep_Trfase_major"/>
</dbReference>
<sequence>MSQHYKVSRSTIRRAWRELESMGYISWADQDTPTVIGRPQWPVRVQRSTVGRLTSELRPSFLGDLMQAAVSAARYNFEVGMPDPDLLPVQEFQQILRELFSYPSREVFGYSPTLGLERVRQAIRDVYLARRGLEPKLEEVLVTAGSLQGLNLLTRLWVRPGDVVVVESPTFAGALHIFRAHEATIVDVPMDQFGMRTDLLPHLLSGKPTPRFLYIQPVGQNPTGITLSPERRQRLVTWAQASGVPIVEDDAYGFLSDDLPLAAQNPSLPLVYLNTFSKILSPGIRVGCVVAPADLIRQLVSLKQLSDLHTGTLSQLVVEGWLRLGNVDTHVARCRSVYSARLKTAERTIARFPRLTLYARPNHGFYLFVRLPSGLKAADLQNEAAKQELLFAIGDPFGTDQKFSQWMRLAVGAQPVPQIETGLWRLARLVDRYAARGSSGPS</sequence>
<dbReference type="InterPro" id="IPR036388">
    <property type="entry name" value="WH-like_DNA-bd_sf"/>
</dbReference>
<name>A0A2T2WEZ8_9FIRM</name>
<dbReference type="Pfam" id="PF00155">
    <property type="entry name" value="Aminotran_1_2"/>
    <property type="match status" value="1"/>
</dbReference>
<proteinExistence type="predicted"/>
<organism evidence="2 3">
    <name type="scientific">Sulfobacillus acidophilus</name>
    <dbReference type="NCBI Taxonomy" id="53633"/>
    <lineage>
        <taxon>Bacteria</taxon>
        <taxon>Bacillati</taxon>
        <taxon>Bacillota</taxon>
        <taxon>Clostridia</taxon>
        <taxon>Eubacteriales</taxon>
        <taxon>Clostridiales Family XVII. Incertae Sedis</taxon>
        <taxon>Sulfobacillus</taxon>
    </lineage>
</organism>
<dbReference type="Gene3D" id="1.10.10.10">
    <property type="entry name" value="Winged helix-like DNA-binding domain superfamily/Winged helix DNA-binding domain"/>
    <property type="match status" value="1"/>
</dbReference>
<dbReference type="InterPro" id="IPR004839">
    <property type="entry name" value="Aminotransferase_I/II_large"/>
</dbReference>
<accession>A0A2T2WEZ8</accession>
<dbReference type="Proteomes" id="UP000241848">
    <property type="component" value="Unassembled WGS sequence"/>
</dbReference>
<evidence type="ECO:0000313" key="3">
    <source>
        <dbReference type="Proteomes" id="UP000241848"/>
    </source>
</evidence>
<dbReference type="InterPro" id="IPR015422">
    <property type="entry name" value="PyrdxlP-dep_Trfase_small"/>
</dbReference>
<dbReference type="EMBL" id="PXYV01000049">
    <property type="protein sequence ID" value="PSR20825.1"/>
    <property type="molecule type" value="Genomic_DNA"/>
</dbReference>
<dbReference type="Gene3D" id="3.90.1150.10">
    <property type="entry name" value="Aspartate Aminotransferase, domain 1"/>
    <property type="match status" value="1"/>
</dbReference>
<dbReference type="Gene3D" id="3.40.640.10">
    <property type="entry name" value="Type I PLP-dependent aspartate aminotransferase-like (Major domain)"/>
    <property type="match status" value="1"/>
</dbReference>
<dbReference type="InterPro" id="IPR051446">
    <property type="entry name" value="HTH_trans_reg/aminotransferase"/>
</dbReference>
<dbReference type="PANTHER" id="PTHR46577">
    <property type="entry name" value="HTH-TYPE TRANSCRIPTIONAL REGULATORY PROTEIN GABR"/>
    <property type="match status" value="1"/>
</dbReference>
<evidence type="ECO:0000313" key="2">
    <source>
        <dbReference type="EMBL" id="PSR20825.1"/>
    </source>
</evidence>
<dbReference type="GO" id="GO:0003824">
    <property type="term" value="F:catalytic activity"/>
    <property type="evidence" value="ECO:0007669"/>
    <property type="project" value="UniProtKB-ARBA"/>
</dbReference>
<dbReference type="SUPFAM" id="SSF53383">
    <property type="entry name" value="PLP-dependent transferases"/>
    <property type="match status" value="1"/>
</dbReference>
<dbReference type="AlphaFoldDB" id="A0A2T2WEZ8"/>
<evidence type="ECO:0000259" key="1">
    <source>
        <dbReference type="Pfam" id="PF00155"/>
    </source>
</evidence>
<dbReference type="InterPro" id="IPR015424">
    <property type="entry name" value="PyrdxlP-dep_Trfase"/>
</dbReference>
<feature type="domain" description="Aminotransferase class I/classII large" evidence="1">
    <location>
        <begin position="102"/>
        <end position="413"/>
    </location>
</feature>
<dbReference type="GO" id="GO:0030170">
    <property type="term" value="F:pyridoxal phosphate binding"/>
    <property type="evidence" value="ECO:0007669"/>
    <property type="project" value="InterPro"/>
</dbReference>
<reference evidence="2 3" key="1">
    <citation type="journal article" date="2014" name="BMC Genomics">
        <title>Comparison of environmental and isolate Sulfobacillus genomes reveals diverse carbon, sulfur, nitrogen, and hydrogen metabolisms.</title>
        <authorList>
            <person name="Justice N.B."/>
            <person name="Norman A."/>
            <person name="Brown C.T."/>
            <person name="Singh A."/>
            <person name="Thomas B.C."/>
            <person name="Banfield J.F."/>
        </authorList>
    </citation>
    <scope>NUCLEOTIDE SEQUENCE [LARGE SCALE GENOMIC DNA]</scope>
    <source>
        <strain evidence="2">AMDSBA3</strain>
    </source>
</reference>